<feature type="region of interest" description="Disordered" evidence="1">
    <location>
        <begin position="82"/>
        <end position="111"/>
    </location>
</feature>
<accession>A0A5N6QMB3</accession>
<gene>
    <name evidence="2" type="ORF">FH972_004019</name>
</gene>
<evidence type="ECO:0000256" key="1">
    <source>
        <dbReference type="SAM" id="MobiDB-lite"/>
    </source>
</evidence>
<evidence type="ECO:0000313" key="2">
    <source>
        <dbReference type="EMBL" id="KAE7999611.1"/>
    </source>
</evidence>
<name>A0A5N6QMB3_9ROSI</name>
<keyword evidence="3" id="KW-1185">Reference proteome</keyword>
<feature type="compositionally biased region" description="Basic and acidic residues" evidence="1">
    <location>
        <begin position="82"/>
        <end position="100"/>
    </location>
</feature>
<sequence length="111" mass="12549">MAVTTDWMGVIGNSDCYWLEDREFGCSSVVAWVWATIAFDWWRTPDRSSKSRSLRELEREAEAMSRSLCMCSLPPEKSRGSVERRVFEPVGGEGERREGVDLGVDGLPCVQ</sequence>
<evidence type="ECO:0000313" key="3">
    <source>
        <dbReference type="Proteomes" id="UP000327013"/>
    </source>
</evidence>
<dbReference type="AlphaFoldDB" id="A0A5N6QMB3"/>
<protein>
    <submittedName>
        <fullName evidence="2">Uncharacterized protein</fullName>
    </submittedName>
</protein>
<organism evidence="2 3">
    <name type="scientific">Carpinus fangiana</name>
    <dbReference type="NCBI Taxonomy" id="176857"/>
    <lineage>
        <taxon>Eukaryota</taxon>
        <taxon>Viridiplantae</taxon>
        <taxon>Streptophyta</taxon>
        <taxon>Embryophyta</taxon>
        <taxon>Tracheophyta</taxon>
        <taxon>Spermatophyta</taxon>
        <taxon>Magnoliopsida</taxon>
        <taxon>eudicotyledons</taxon>
        <taxon>Gunneridae</taxon>
        <taxon>Pentapetalae</taxon>
        <taxon>rosids</taxon>
        <taxon>fabids</taxon>
        <taxon>Fagales</taxon>
        <taxon>Betulaceae</taxon>
        <taxon>Carpinus</taxon>
    </lineage>
</organism>
<reference evidence="2 3" key="1">
    <citation type="submission" date="2019-06" db="EMBL/GenBank/DDBJ databases">
        <title>A chromosomal-level reference genome of Carpinus fangiana (Coryloideae, Betulaceae).</title>
        <authorList>
            <person name="Yang X."/>
            <person name="Wang Z."/>
            <person name="Zhang L."/>
            <person name="Hao G."/>
            <person name="Liu J."/>
            <person name="Yang Y."/>
        </authorList>
    </citation>
    <scope>NUCLEOTIDE SEQUENCE [LARGE SCALE GENOMIC DNA]</scope>
    <source>
        <strain evidence="2">Cfa_2016G</strain>
        <tissue evidence="2">Leaf</tissue>
    </source>
</reference>
<proteinExistence type="predicted"/>
<dbReference type="EMBL" id="CM017321">
    <property type="protein sequence ID" value="KAE7999611.1"/>
    <property type="molecule type" value="Genomic_DNA"/>
</dbReference>
<dbReference type="Proteomes" id="UP000327013">
    <property type="component" value="Chromosome 1"/>
</dbReference>